<name>A0ABQ0SW73_9BACL</name>
<gene>
    <name evidence="1" type="ORF">BAG01nite_42160</name>
</gene>
<dbReference type="Proteomes" id="UP000317180">
    <property type="component" value="Unassembled WGS sequence"/>
</dbReference>
<organism evidence="1 2">
    <name type="scientific">Brevibacillus agri</name>
    <dbReference type="NCBI Taxonomy" id="51101"/>
    <lineage>
        <taxon>Bacteria</taxon>
        <taxon>Bacillati</taxon>
        <taxon>Bacillota</taxon>
        <taxon>Bacilli</taxon>
        <taxon>Bacillales</taxon>
        <taxon>Paenibacillaceae</taxon>
        <taxon>Brevibacillus</taxon>
    </lineage>
</organism>
<proteinExistence type="predicted"/>
<dbReference type="EMBL" id="BJOD01000059">
    <property type="protein sequence ID" value="GED28114.1"/>
    <property type="molecule type" value="Genomic_DNA"/>
</dbReference>
<protein>
    <submittedName>
        <fullName evidence="1">Uncharacterized protein</fullName>
    </submittedName>
</protein>
<evidence type="ECO:0000313" key="1">
    <source>
        <dbReference type="EMBL" id="GED28114.1"/>
    </source>
</evidence>
<accession>A0ABQ0SW73</accession>
<evidence type="ECO:0000313" key="2">
    <source>
        <dbReference type="Proteomes" id="UP000317180"/>
    </source>
</evidence>
<reference evidence="1 2" key="1">
    <citation type="submission" date="2019-06" db="EMBL/GenBank/DDBJ databases">
        <title>Whole genome shotgun sequence of Brevibacillus agri NBRC 15538.</title>
        <authorList>
            <person name="Hosoyama A."/>
            <person name="Uohara A."/>
            <person name="Ohji S."/>
            <person name="Ichikawa N."/>
        </authorList>
    </citation>
    <scope>NUCLEOTIDE SEQUENCE [LARGE SCALE GENOMIC DNA]</scope>
    <source>
        <strain evidence="1 2">NBRC 15538</strain>
    </source>
</reference>
<keyword evidence="2" id="KW-1185">Reference proteome</keyword>
<sequence>MYICVEKYVQHSCSVTIGKVKYSLPGCVGMVHASTNDAEYVEEETVNDGTSHERFFLIFIQKQSTERGC</sequence>
<comment type="caution">
    <text evidence="1">The sequence shown here is derived from an EMBL/GenBank/DDBJ whole genome shotgun (WGS) entry which is preliminary data.</text>
</comment>